<evidence type="ECO:0000313" key="2">
    <source>
        <dbReference type="Proteomes" id="UP000178176"/>
    </source>
</evidence>
<protein>
    <recommendedName>
        <fullName evidence="3">Methyltransferase type 12 domain-containing protein</fullName>
    </recommendedName>
</protein>
<accession>A0A1F4YFX3</accession>
<comment type="caution">
    <text evidence="1">The sequence shown here is derived from an EMBL/GenBank/DDBJ whole genome shotgun (WGS) entry which is preliminary data.</text>
</comment>
<proteinExistence type="predicted"/>
<dbReference type="AlphaFoldDB" id="A0A1F4YFX3"/>
<dbReference type="EMBL" id="MEXH01000021">
    <property type="protein sequence ID" value="OGC92143.1"/>
    <property type="molecule type" value="Genomic_DNA"/>
</dbReference>
<evidence type="ECO:0008006" key="3">
    <source>
        <dbReference type="Google" id="ProtNLM"/>
    </source>
</evidence>
<dbReference type="PANTHER" id="PTHR43861">
    <property type="entry name" value="TRANS-ACONITATE 2-METHYLTRANSFERASE-RELATED"/>
    <property type="match status" value="1"/>
</dbReference>
<dbReference type="Pfam" id="PF13489">
    <property type="entry name" value="Methyltransf_23"/>
    <property type="match status" value="1"/>
</dbReference>
<reference evidence="1 2" key="1">
    <citation type="journal article" date="2016" name="Nat. Commun.">
        <title>Thousands of microbial genomes shed light on interconnected biogeochemical processes in an aquifer system.</title>
        <authorList>
            <person name="Anantharaman K."/>
            <person name="Brown C.T."/>
            <person name="Hug L.A."/>
            <person name="Sharon I."/>
            <person name="Castelle C.J."/>
            <person name="Probst A.J."/>
            <person name="Thomas B.C."/>
            <person name="Singh A."/>
            <person name="Wilkins M.J."/>
            <person name="Karaoz U."/>
            <person name="Brodie E.L."/>
            <person name="Williams K.H."/>
            <person name="Hubbard S.S."/>
            <person name="Banfield J.F."/>
        </authorList>
    </citation>
    <scope>NUCLEOTIDE SEQUENCE [LARGE SCALE GENOMIC DNA]</scope>
</reference>
<dbReference type="Gene3D" id="3.40.50.150">
    <property type="entry name" value="Vaccinia Virus protein VP39"/>
    <property type="match status" value="1"/>
</dbReference>
<gene>
    <name evidence="1" type="ORF">A2876_02555</name>
</gene>
<dbReference type="CDD" id="cd02440">
    <property type="entry name" value="AdoMet_MTases"/>
    <property type="match status" value="1"/>
</dbReference>
<organism evidence="1 2">
    <name type="scientific">Candidatus Amesbacteria bacterium RIFCSPHIGHO2_01_FULL_48_32b</name>
    <dbReference type="NCBI Taxonomy" id="1797253"/>
    <lineage>
        <taxon>Bacteria</taxon>
        <taxon>Candidatus Amesiibacteriota</taxon>
    </lineage>
</organism>
<dbReference type="InterPro" id="IPR029063">
    <property type="entry name" value="SAM-dependent_MTases_sf"/>
</dbReference>
<sequence length="214" mass="25125">MDAIKFHFNRIAADYDSYKRRNWYYYSSLKSLLSSLIPFHRRVLEVGCGTGDLLAYLHPKYGYGIDISSHMLTIAKTKYPYLRFSTHYPGEKFEYIFMSDVIEHLTDPLAILNKITKFMTKHSVFICTMANPKWEPILMLAEKLRLKMPEGPHNRINFAQLQHLLLNSGLQITCHDYCLLCPVYLPIISNFSARHLEKYLKSWSFIEYVVAKKK</sequence>
<evidence type="ECO:0000313" key="1">
    <source>
        <dbReference type="EMBL" id="OGC92143.1"/>
    </source>
</evidence>
<name>A0A1F4YFX3_9BACT</name>
<dbReference type="Proteomes" id="UP000178176">
    <property type="component" value="Unassembled WGS sequence"/>
</dbReference>
<dbReference type="SUPFAM" id="SSF53335">
    <property type="entry name" value="S-adenosyl-L-methionine-dependent methyltransferases"/>
    <property type="match status" value="1"/>
</dbReference>